<dbReference type="PROSITE" id="PS51729">
    <property type="entry name" value="GNAT_YJDJ"/>
    <property type="match status" value="1"/>
</dbReference>
<dbReference type="RefSeq" id="WP_284874929.1">
    <property type="nucleotide sequence ID" value="NZ_CP126970.1"/>
</dbReference>
<dbReference type="InterPro" id="IPR031165">
    <property type="entry name" value="GNAT_YJDJ"/>
</dbReference>
<name>A0ABY8VQ94_9CORY</name>
<dbReference type="Gene3D" id="3.40.630.30">
    <property type="match status" value="1"/>
</dbReference>
<gene>
    <name evidence="2" type="ORF">QP029_00220</name>
</gene>
<feature type="domain" description="N-acetyltransferase" evidence="1">
    <location>
        <begin position="5"/>
        <end position="96"/>
    </location>
</feature>
<sequence length="109" mass="12114">MPSVTNDAAGRRFVILDTDTPTGTIAGSSHYRDRDDERIFFHTEIDETFSGRGLAGTLTSEALADTAAEGKTIVAVCPYVRTWLDTHDHQFVWRKSTPDDLTWIKGELA</sequence>
<proteinExistence type="predicted"/>
<dbReference type="EC" id="2.3.1.-" evidence="2"/>
<dbReference type="Proteomes" id="UP001238805">
    <property type="component" value="Chromosome"/>
</dbReference>
<evidence type="ECO:0000313" key="2">
    <source>
        <dbReference type="EMBL" id="WIM70339.1"/>
    </source>
</evidence>
<evidence type="ECO:0000259" key="1">
    <source>
        <dbReference type="PROSITE" id="PS51729"/>
    </source>
</evidence>
<keyword evidence="3" id="KW-1185">Reference proteome</keyword>
<dbReference type="EMBL" id="CP126970">
    <property type="protein sequence ID" value="WIM70339.1"/>
    <property type="molecule type" value="Genomic_DNA"/>
</dbReference>
<organism evidence="2 3">
    <name type="scientific">Corynebacterium suedekumii</name>
    <dbReference type="NCBI Taxonomy" id="3049801"/>
    <lineage>
        <taxon>Bacteria</taxon>
        <taxon>Bacillati</taxon>
        <taxon>Actinomycetota</taxon>
        <taxon>Actinomycetes</taxon>
        <taxon>Mycobacteriales</taxon>
        <taxon>Corynebacteriaceae</taxon>
        <taxon>Corynebacterium</taxon>
    </lineage>
</organism>
<reference evidence="2 3" key="1">
    <citation type="submission" date="2023-05" db="EMBL/GenBank/DDBJ databases">
        <title>Corynebacterium suedekumii sp. nov. and Corynebacterium breve sp. nov. isolated from raw cow's milk.</title>
        <authorList>
            <person name="Baer M.K."/>
            <person name="Mehl L."/>
            <person name="Hellmuth R."/>
            <person name="Marke G."/>
            <person name="Lipski A."/>
        </authorList>
    </citation>
    <scope>NUCLEOTIDE SEQUENCE [LARGE SCALE GENOMIC DNA]</scope>
    <source>
        <strain evidence="2 3">LM112</strain>
    </source>
</reference>
<dbReference type="InterPro" id="IPR016181">
    <property type="entry name" value="Acyl_CoA_acyltransferase"/>
</dbReference>
<dbReference type="Pfam" id="PF14542">
    <property type="entry name" value="Acetyltransf_CG"/>
    <property type="match status" value="1"/>
</dbReference>
<accession>A0ABY8VQ94</accession>
<keyword evidence="2" id="KW-0012">Acyltransferase</keyword>
<evidence type="ECO:0000313" key="3">
    <source>
        <dbReference type="Proteomes" id="UP001238805"/>
    </source>
</evidence>
<protein>
    <submittedName>
        <fullName evidence="2">GNAT family N-acetyltransferase</fullName>
        <ecNumber evidence="2">2.3.1.-</ecNumber>
    </submittedName>
</protein>
<dbReference type="SUPFAM" id="SSF55729">
    <property type="entry name" value="Acyl-CoA N-acyltransferases (Nat)"/>
    <property type="match status" value="1"/>
</dbReference>
<keyword evidence="2" id="KW-0808">Transferase</keyword>
<dbReference type="GO" id="GO:0016746">
    <property type="term" value="F:acyltransferase activity"/>
    <property type="evidence" value="ECO:0007669"/>
    <property type="project" value="UniProtKB-KW"/>
</dbReference>